<keyword evidence="12" id="KW-1185">Reference proteome</keyword>
<dbReference type="GeneID" id="101851938"/>
<keyword evidence="6 9" id="KW-0472">Membrane</keyword>
<evidence type="ECO:0000313" key="14">
    <source>
        <dbReference type="RefSeq" id="XP_012936180.2"/>
    </source>
</evidence>
<feature type="transmembrane region" description="Helical" evidence="9">
    <location>
        <begin position="152"/>
        <end position="171"/>
    </location>
</feature>
<comment type="subcellular location">
    <subcellularLocation>
        <location evidence="1">Cell membrane</location>
        <topology evidence="1">Multi-pass membrane protein</topology>
    </subcellularLocation>
</comment>
<dbReference type="InterPro" id="IPR001681">
    <property type="entry name" value="Neurokn_rcpt"/>
</dbReference>
<feature type="transmembrane region" description="Helical" evidence="9">
    <location>
        <begin position="243"/>
        <end position="266"/>
    </location>
</feature>
<dbReference type="Pfam" id="PF00001">
    <property type="entry name" value="7tm_1"/>
    <property type="match status" value="1"/>
</dbReference>
<dbReference type="PANTHER" id="PTHR46925">
    <property type="entry name" value="G-PROTEIN COUPLED RECEPTOR TKR-1-RELATED"/>
    <property type="match status" value="1"/>
</dbReference>
<dbReference type="SUPFAM" id="SSF81321">
    <property type="entry name" value="Family A G protein-coupled receptor-like"/>
    <property type="match status" value="1"/>
</dbReference>
<dbReference type="GO" id="GO:0004995">
    <property type="term" value="F:tachykinin receptor activity"/>
    <property type="evidence" value="ECO:0007669"/>
    <property type="project" value="InterPro"/>
</dbReference>
<evidence type="ECO:0000256" key="7">
    <source>
        <dbReference type="ARBA" id="ARBA00023170"/>
    </source>
</evidence>
<keyword evidence="4 9" id="KW-1133">Transmembrane helix</keyword>
<sequence length="447" mass="51133">MELNPTLPFNGGPLFRPDLFNLSNYNSSLDASSANGASGVLSSNSSVGDSGINSTAAPSNCTDGCGENRYILPWWQQSIFITMFVLMFIIAAGGNIIVIWIVLAHKRMRTVTNYFLVNLAIADVMISIFNVLFHFTFNLYQDWFFGLEYCKFAFFIASCTISVSVLTFMAIAIDRYIAIIHPLRPRLTGRIVLTIITIIWLMSILLALPNLLYATMYRYDNGRHVCYLHWPDSVAGEASQQDLAYNILLMVVNYFVPMITLAATYLRIGWELWGSQAIGEAVPMQAERIRSKRKVVKMMIAVVVIFGVCWLPTHLYFILSSIHKDIAFLPYVQQLYLLIYWLAMSNSMYNPIVYCLMNARFRQGFLRFFRFCPCRACRRRHHLLVMERGFYSTRMSLGSERGEKNGSLLHTTVESLDDHVSTPTASMYRMHPMSTRGRNNHHIQRDL</sequence>
<dbReference type="AlphaFoldDB" id="A0AAU7STS1"/>
<dbReference type="PRINTS" id="PR00244">
    <property type="entry name" value="NEUROKININR"/>
</dbReference>
<gene>
    <name evidence="13 14" type="primary">LOC101851938</name>
</gene>
<feature type="transmembrane region" description="Helical" evidence="9">
    <location>
        <begin position="115"/>
        <end position="140"/>
    </location>
</feature>
<keyword evidence="8" id="KW-0807">Transducer</keyword>
<dbReference type="SMART" id="SM01381">
    <property type="entry name" value="7TM_GPCR_Srsx"/>
    <property type="match status" value="1"/>
</dbReference>
<dbReference type="RefSeq" id="XP_012936179.2">
    <property type="nucleotide sequence ID" value="XM_013080725.2"/>
</dbReference>
<dbReference type="EMBL" id="PP823911">
    <property type="protein sequence ID" value="XBU08368.1"/>
    <property type="molecule type" value="mRNA"/>
</dbReference>
<proteinExistence type="evidence at transcript level"/>
<feature type="transmembrane region" description="Helical" evidence="9">
    <location>
        <begin position="191"/>
        <end position="213"/>
    </location>
</feature>
<dbReference type="PANTHER" id="PTHR46925:SF2">
    <property type="entry name" value="G-PROTEIN COUPLED RECEPTOR TKR-1-RELATED"/>
    <property type="match status" value="1"/>
</dbReference>
<keyword evidence="7 11" id="KW-0675">Receptor</keyword>
<keyword evidence="5" id="KW-0297">G-protein coupled receptor</keyword>
<keyword evidence="3 9" id="KW-0812">Transmembrane</keyword>
<evidence type="ECO:0000256" key="9">
    <source>
        <dbReference type="SAM" id="Phobius"/>
    </source>
</evidence>
<dbReference type="RefSeq" id="XP_012936180.2">
    <property type="nucleotide sequence ID" value="XM_013080726.2"/>
</dbReference>
<dbReference type="PROSITE" id="PS50262">
    <property type="entry name" value="G_PROTEIN_RECEP_F1_2"/>
    <property type="match status" value="1"/>
</dbReference>
<evidence type="ECO:0000256" key="8">
    <source>
        <dbReference type="ARBA" id="ARBA00023224"/>
    </source>
</evidence>
<evidence type="ECO:0000256" key="2">
    <source>
        <dbReference type="ARBA" id="ARBA00022475"/>
    </source>
</evidence>
<dbReference type="PRINTS" id="PR00237">
    <property type="entry name" value="GPCRRHODOPSN"/>
</dbReference>
<dbReference type="Proteomes" id="UP000694888">
    <property type="component" value="Unplaced"/>
</dbReference>
<protein>
    <submittedName>
        <fullName evidence="13 14">Tachykinin-like peptides receptor 99D isoform X1</fullName>
    </submittedName>
    <submittedName>
        <fullName evidence="11">Tachykinin-related peptide receptor B</fullName>
    </submittedName>
</protein>
<dbReference type="InterPro" id="IPR017452">
    <property type="entry name" value="GPCR_Rhodpsn_7TM"/>
</dbReference>
<evidence type="ECO:0000313" key="13">
    <source>
        <dbReference type="RefSeq" id="XP_012936179.2"/>
    </source>
</evidence>
<evidence type="ECO:0000256" key="3">
    <source>
        <dbReference type="ARBA" id="ARBA00022692"/>
    </source>
</evidence>
<reference evidence="13 14" key="2">
    <citation type="submission" date="2025-05" db="UniProtKB">
        <authorList>
            <consortium name="RefSeq"/>
        </authorList>
    </citation>
    <scope>IDENTIFICATION</scope>
</reference>
<evidence type="ECO:0000256" key="6">
    <source>
        <dbReference type="ARBA" id="ARBA00023136"/>
    </source>
</evidence>
<evidence type="ECO:0000256" key="4">
    <source>
        <dbReference type="ARBA" id="ARBA00022989"/>
    </source>
</evidence>
<dbReference type="CDD" id="cd15390">
    <property type="entry name" value="7tmA_TACR"/>
    <property type="match status" value="1"/>
</dbReference>
<evidence type="ECO:0000256" key="5">
    <source>
        <dbReference type="ARBA" id="ARBA00023040"/>
    </source>
</evidence>
<organism evidence="11">
    <name type="scientific">Aplysia californica</name>
    <name type="common">California sea hare</name>
    <dbReference type="NCBI Taxonomy" id="6500"/>
    <lineage>
        <taxon>Eukaryota</taxon>
        <taxon>Metazoa</taxon>
        <taxon>Spiralia</taxon>
        <taxon>Lophotrochozoa</taxon>
        <taxon>Mollusca</taxon>
        <taxon>Gastropoda</taxon>
        <taxon>Heterobranchia</taxon>
        <taxon>Euthyneura</taxon>
        <taxon>Tectipleura</taxon>
        <taxon>Aplysiida</taxon>
        <taxon>Aplysioidea</taxon>
        <taxon>Aplysiidae</taxon>
        <taxon>Aplysia</taxon>
    </lineage>
</organism>
<evidence type="ECO:0000259" key="10">
    <source>
        <dbReference type="PROSITE" id="PS50262"/>
    </source>
</evidence>
<dbReference type="InterPro" id="IPR000276">
    <property type="entry name" value="GPCR_Rhodpsn"/>
</dbReference>
<accession>A0AAU7STS1</accession>
<evidence type="ECO:0000313" key="11">
    <source>
        <dbReference type="EMBL" id="XBU08368.1"/>
    </source>
</evidence>
<feature type="domain" description="G-protein coupled receptors family 1 profile" evidence="10">
    <location>
        <begin position="94"/>
        <end position="354"/>
    </location>
</feature>
<dbReference type="GO" id="GO:0005886">
    <property type="term" value="C:plasma membrane"/>
    <property type="evidence" value="ECO:0007669"/>
    <property type="project" value="UniProtKB-SubCell"/>
</dbReference>
<name>A0AAU7STS1_APLCA</name>
<dbReference type="Gene3D" id="1.20.1070.10">
    <property type="entry name" value="Rhodopsin 7-helix transmembrane proteins"/>
    <property type="match status" value="1"/>
</dbReference>
<feature type="transmembrane region" description="Helical" evidence="9">
    <location>
        <begin position="298"/>
        <end position="318"/>
    </location>
</feature>
<evidence type="ECO:0000313" key="12">
    <source>
        <dbReference type="Proteomes" id="UP000694888"/>
    </source>
</evidence>
<dbReference type="FunFam" id="1.20.1070.10:FF:000291">
    <property type="entry name" value="Predicted protein"/>
    <property type="match status" value="1"/>
</dbReference>
<feature type="transmembrane region" description="Helical" evidence="9">
    <location>
        <begin position="79"/>
        <end position="103"/>
    </location>
</feature>
<evidence type="ECO:0000256" key="1">
    <source>
        <dbReference type="ARBA" id="ARBA00004651"/>
    </source>
</evidence>
<feature type="transmembrane region" description="Helical" evidence="9">
    <location>
        <begin position="338"/>
        <end position="357"/>
    </location>
</feature>
<keyword evidence="2" id="KW-1003">Cell membrane</keyword>
<reference evidence="11" key="1">
    <citation type="journal article" date="2024" name="J. Biol. Chem.">
        <title>Two C-terminal isoforms of Aplysia tachykinin-related peptide receptors display phosphorylation-dependent and independent desensitization mechanisms.</title>
        <authorList>
            <person name="Guo S."/>
            <person name="Mao R."/>
            <person name="Zhang G."/>
            <person name="Li Y."/>
            <person name="Xu J."/>
            <person name="Wang H."/>
            <person name="Fu P."/>
            <person name="Liu C."/>
            <person name="Wu S."/>
            <person name="Chen P."/>
            <person name="Mei Y."/>
            <person name="Jin Q."/>
            <person name="Liu C."/>
            <person name="Zhang Y."/>
            <person name="Ding X."/>
            <person name="Liu W."/>
            <person name="Romanova E.V."/>
            <person name="Zhou H."/>
            <person name="Cropper E.C."/>
            <person name="Checco J.W."/>
            <person name="Sweedler J.V."/>
            <person name="Jing J."/>
        </authorList>
    </citation>
    <scope>NUCLEOTIDE SEQUENCE</scope>
</reference>